<evidence type="ECO:0000313" key="2">
    <source>
        <dbReference type="Proteomes" id="UP000886998"/>
    </source>
</evidence>
<dbReference type="EMBL" id="BMAV01012626">
    <property type="protein sequence ID" value="GFY59467.1"/>
    <property type="molecule type" value="Genomic_DNA"/>
</dbReference>
<protein>
    <submittedName>
        <fullName evidence="1">Uncharacterized protein</fullName>
    </submittedName>
</protein>
<accession>A0A8X6XSL1</accession>
<reference evidence="1" key="1">
    <citation type="submission" date="2020-08" db="EMBL/GenBank/DDBJ databases">
        <title>Multicomponent nature underlies the extraordinary mechanical properties of spider dragline silk.</title>
        <authorList>
            <person name="Kono N."/>
            <person name="Nakamura H."/>
            <person name="Mori M."/>
            <person name="Yoshida Y."/>
            <person name="Ohtoshi R."/>
            <person name="Malay A.D."/>
            <person name="Moran D.A.P."/>
            <person name="Tomita M."/>
            <person name="Numata K."/>
            <person name="Arakawa K."/>
        </authorList>
    </citation>
    <scope>NUCLEOTIDE SEQUENCE</scope>
</reference>
<comment type="caution">
    <text evidence="1">The sequence shown here is derived from an EMBL/GenBank/DDBJ whole genome shotgun (WGS) entry which is preliminary data.</text>
</comment>
<keyword evidence="2" id="KW-1185">Reference proteome</keyword>
<name>A0A8X6XSL1_9ARAC</name>
<dbReference type="Proteomes" id="UP000886998">
    <property type="component" value="Unassembled WGS sequence"/>
</dbReference>
<gene>
    <name evidence="1" type="ORF">TNIN_390981</name>
</gene>
<proteinExistence type="predicted"/>
<organism evidence="1 2">
    <name type="scientific">Trichonephila inaurata madagascariensis</name>
    <dbReference type="NCBI Taxonomy" id="2747483"/>
    <lineage>
        <taxon>Eukaryota</taxon>
        <taxon>Metazoa</taxon>
        <taxon>Ecdysozoa</taxon>
        <taxon>Arthropoda</taxon>
        <taxon>Chelicerata</taxon>
        <taxon>Arachnida</taxon>
        <taxon>Araneae</taxon>
        <taxon>Araneomorphae</taxon>
        <taxon>Entelegynae</taxon>
        <taxon>Araneoidea</taxon>
        <taxon>Nephilidae</taxon>
        <taxon>Trichonephila</taxon>
        <taxon>Trichonephila inaurata</taxon>
    </lineage>
</organism>
<evidence type="ECO:0000313" key="1">
    <source>
        <dbReference type="EMBL" id="GFY59467.1"/>
    </source>
</evidence>
<dbReference type="AlphaFoldDB" id="A0A8X6XSL1"/>
<sequence length="167" mass="18130">MSILSKQMAGFLPFSDSAPAVMTLLFGLLSVVSTEPASLVTLFWDVGGKWLGSSPQPKRLCFSFFFNGQLELVDNANLLLVHLPFWSSIFFGPADCDEGGSSCCTPSPIALFLVYYEVPLTIPSNPPQLLCAYSLFAHVSTSLIPSKTLFFPLLFPRSPGFTTPKAP</sequence>